<organism evidence="1 2">
    <name type="scientific">Decorospora gaudefroyi</name>
    <dbReference type="NCBI Taxonomy" id="184978"/>
    <lineage>
        <taxon>Eukaryota</taxon>
        <taxon>Fungi</taxon>
        <taxon>Dikarya</taxon>
        <taxon>Ascomycota</taxon>
        <taxon>Pezizomycotina</taxon>
        <taxon>Dothideomycetes</taxon>
        <taxon>Pleosporomycetidae</taxon>
        <taxon>Pleosporales</taxon>
        <taxon>Pleosporineae</taxon>
        <taxon>Pleosporaceae</taxon>
        <taxon>Decorospora</taxon>
    </lineage>
</organism>
<dbReference type="OrthoDB" id="3786303at2759"/>
<protein>
    <submittedName>
        <fullName evidence="1">Uncharacterized protein</fullName>
    </submittedName>
</protein>
<evidence type="ECO:0000313" key="2">
    <source>
        <dbReference type="Proteomes" id="UP000800040"/>
    </source>
</evidence>
<gene>
    <name evidence="1" type="ORF">BDW02DRAFT_593166</name>
</gene>
<dbReference type="AlphaFoldDB" id="A0A6A5JVT2"/>
<keyword evidence="2" id="KW-1185">Reference proteome</keyword>
<sequence length="96" mass="11166">MFYIQVVERDDSFASAYIAIKNYFNYNTTTSFAYTRIENPKKGLHKNFKGEDALRTTIINACYRVSKLKIALFKLATIYKELFLDLQSVVKTHLAQ</sequence>
<evidence type="ECO:0000313" key="1">
    <source>
        <dbReference type="EMBL" id="KAF1828588.1"/>
    </source>
</evidence>
<proteinExistence type="predicted"/>
<dbReference type="Proteomes" id="UP000800040">
    <property type="component" value="Unassembled WGS sequence"/>
</dbReference>
<name>A0A6A5JVT2_9PLEO</name>
<reference evidence="1" key="1">
    <citation type="submission" date="2020-01" db="EMBL/GenBank/DDBJ databases">
        <authorList>
            <consortium name="DOE Joint Genome Institute"/>
            <person name="Haridas S."/>
            <person name="Albert R."/>
            <person name="Binder M."/>
            <person name="Bloem J."/>
            <person name="Labutti K."/>
            <person name="Salamov A."/>
            <person name="Andreopoulos B."/>
            <person name="Baker S.E."/>
            <person name="Barry K."/>
            <person name="Bills G."/>
            <person name="Bluhm B.H."/>
            <person name="Cannon C."/>
            <person name="Castanera R."/>
            <person name="Culley D.E."/>
            <person name="Daum C."/>
            <person name="Ezra D."/>
            <person name="Gonzalez J.B."/>
            <person name="Henrissat B."/>
            <person name="Kuo A."/>
            <person name="Liang C."/>
            <person name="Lipzen A."/>
            <person name="Lutzoni F."/>
            <person name="Magnuson J."/>
            <person name="Mondo S."/>
            <person name="Nolan M."/>
            <person name="Ohm R."/>
            <person name="Pangilinan J."/>
            <person name="Park H.-J."/>
            <person name="Ramirez L."/>
            <person name="Alfaro M."/>
            <person name="Sun H."/>
            <person name="Tritt A."/>
            <person name="Yoshinaga Y."/>
            <person name="Zwiers L.-H."/>
            <person name="Turgeon B.G."/>
            <person name="Goodwin S.B."/>
            <person name="Spatafora J.W."/>
            <person name="Crous P.W."/>
            <person name="Grigoriev I.V."/>
        </authorList>
    </citation>
    <scope>NUCLEOTIDE SEQUENCE</scope>
    <source>
        <strain evidence="1">P77</strain>
    </source>
</reference>
<dbReference type="EMBL" id="ML975523">
    <property type="protein sequence ID" value="KAF1828588.1"/>
    <property type="molecule type" value="Genomic_DNA"/>
</dbReference>
<accession>A0A6A5JVT2</accession>